<evidence type="ECO:0000259" key="7">
    <source>
        <dbReference type="Pfam" id="PF01061"/>
    </source>
</evidence>
<dbReference type="Proteomes" id="UP000006235">
    <property type="component" value="Unassembled WGS sequence"/>
</dbReference>
<proteinExistence type="predicted"/>
<gene>
    <name evidence="8" type="ORF">HMPREF9952_1774</name>
</gene>
<keyword evidence="2" id="KW-1003">Cell membrane</keyword>
<dbReference type="Pfam" id="PF01061">
    <property type="entry name" value="ABC2_membrane"/>
    <property type="match status" value="1"/>
</dbReference>
<accession>F9Q8C5</accession>
<keyword evidence="3 6" id="KW-0812">Transmembrane</keyword>
<comment type="subcellular location">
    <subcellularLocation>
        <location evidence="1">Cell membrane</location>
        <topology evidence="1">Multi-pass membrane protein</topology>
    </subcellularLocation>
</comment>
<evidence type="ECO:0000256" key="5">
    <source>
        <dbReference type="ARBA" id="ARBA00023136"/>
    </source>
</evidence>
<dbReference type="InterPro" id="IPR051449">
    <property type="entry name" value="ABC-2_transporter_component"/>
</dbReference>
<evidence type="ECO:0000256" key="3">
    <source>
        <dbReference type="ARBA" id="ARBA00022692"/>
    </source>
</evidence>
<evidence type="ECO:0000256" key="4">
    <source>
        <dbReference type="ARBA" id="ARBA00022989"/>
    </source>
</evidence>
<evidence type="ECO:0000313" key="8">
    <source>
        <dbReference type="EMBL" id="EGV05956.1"/>
    </source>
</evidence>
<name>F9Q8C5_9PAST</name>
<dbReference type="GO" id="GO:0140359">
    <property type="term" value="F:ABC-type transporter activity"/>
    <property type="evidence" value="ECO:0007669"/>
    <property type="project" value="InterPro"/>
</dbReference>
<feature type="transmembrane region" description="Helical" evidence="6">
    <location>
        <begin position="54"/>
        <end position="73"/>
    </location>
</feature>
<keyword evidence="5 6" id="KW-0472">Membrane</keyword>
<dbReference type="EMBL" id="AFUV01000010">
    <property type="protein sequence ID" value="EGV05956.1"/>
    <property type="molecule type" value="Genomic_DNA"/>
</dbReference>
<evidence type="ECO:0000313" key="9">
    <source>
        <dbReference type="Proteomes" id="UP000006235"/>
    </source>
</evidence>
<reference evidence="8 9" key="1">
    <citation type="submission" date="2011-07" db="EMBL/GenBank/DDBJ databases">
        <authorList>
            <person name="Harkins D.M."/>
            <person name="Madupu R."/>
            <person name="Durkin A.S."/>
            <person name="Torralba M."/>
            <person name="Methe B."/>
            <person name="Sutton G.G."/>
            <person name="Nelson K.E."/>
        </authorList>
    </citation>
    <scope>NUCLEOTIDE SEQUENCE [LARGE SCALE GENOMIC DNA]</scope>
    <source>
        <strain evidence="8 9">HK 85</strain>
    </source>
</reference>
<evidence type="ECO:0000256" key="2">
    <source>
        <dbReference type="ARBA" id="ARBA00022475"/>
    </source>
</evidence>
<comment type="caution">
    <text evidence="8">The sequence shown here is derived from an EMBL/GenBank/DDBJ whole genome shotgun (WGS) entry which is preliminary data.</text>
</comment>
<evidence type="ECO:0000256" key="1">
    <source>
        <dbReference type="ARBA" id="ARBA00004651"/>
    </source>
</evidence>
<dbReference type="GO" id="GO:0005886">
    <property type="term" value="C:plasma membrane"/>
    <property type="evidence" value="ECO:0007669"/>
    <property type="project" value="UniProtKB-SubCell"/>
</dbReference>
<dbReference type="InterPro" id="IPR013525">
    <property type="entry name" value="ABC2_TM"/>
</dbReference>
<organism evidence="8 9">
    <name type="scientific">Haemophilus pittmaniae HK 85</name>
    <dbReference type="NCBI Taxonomy" id="1035188"/>
    <lineage>
        <taxon>Bacteria</taxon>
        <taxon>Pseudomonadati</taxon>
        <taxon>Pseudomonadota</taxon>
        <taxon>Gammaproteobacteria</taxon>
        <taxon>Pasteurellales</taxon>
        <taxon>Pasteurellaceae</taxon>
        <taxon>Haemophilus</taxon>
    </lineage>
</organism>
<sequence length="143" mass="15522">MIALGYFVLPALDMPTFSLTGSYYAYAVLSCTISLAALGYGLLISVIAKTTEQAVVLGGGGIIIMAAIGGIMVPTYVMPEIMQTIAQFSPMGWALTGFQNLLLNQYDLSQIQQPLYLLSGFGIITLSLAMLIYRRQLHTQTRF</sequence>
<protein>
    <submittedName>
        <fullName evidence="8">ABC-2 type transporter domain protein</fullName>
    </submittedName>
</protein>
<keyword evidence="4 6" id="KW-1133">Transmembrane helix</keyword>
<feature type="domain" description="ABC-2 type transporter transmembrane" evidence="7">
    <location>
        <begin position="6"/>
        <end position="102"/>
    </location>
</feature>
<evidence type="ECO:0000256" key="6">
    <source>
        <dbReference type="SAM" id="Phobius"/>
    </source>
</evidence>
<feature type="transmembrane region" description="Helical" evidence="6">
    <location>
        <begin position="115"/>
        <end position="133"/>
    </location>
</feature>
<dbReference type="AlphaFoldDB" id="F9Q8C5"/>
<dbReference type="PANTHER" id="PTHR30294">
    <property type="entry name" value="MEMBRANE COMPONENT OF ABC TRANSPORTER YHHJ-RELATED"/>
    <property type="match status" value="1"/>
</dbReference>
<feature type="transmembrane region" description="Helical" evidence="6">
    <location>
        <begin position="23"/>
        <end position="47"/>
    </location>
</feature>
<dbReference type="STRING" id="1035188.HMPREF9952_1774"/>
<dbReference type="PANTHER" id="PTHR30294:SF38">
    <property type="entry name" value="TRANSPORT PERMEASE PROTEIN"/>
    <property type="match status" value="1"/>
</dbReference>